<keyword evidence="2" id="KW-1185">Reference proteome</keyword>
<protein>
    <submittedName>
        <fullName evidence="1">M13 family metallopeptidase</fullName>
    </submittedName>
</protein>
<sequence>MPPQIVNAYYQAEMNDVVIPIGILQPPNFDPNADAAANFGGILSIVGHEVGHGFDDKGSKSDANGLLRNWWTKTSRLDFENRANALVQQYNQYEPLPGVHVNGKLTLGENIGDLGGVTIAHRAYRAYVNEHQGGEAPVIDGFTGDQRFFLANGQLWSWISTEAYSRQAAATDNHSPGKFRVNGIVRNVDAWYEAFDVKPGDSLYLPKEERVVIW</sequence>
<evidence type="ECO:0000313" key="1">
    <source>
        <dbReference type="EMBL" id="MBU2950444.1"/>
    </source>
</evidence>
<reference evidence="1" key="1">
    <citation type="submission" date="2021-05" db="EMBL/GenBank/DDBJ databases">
        <title>Draft genomes of bacteria isolated from model marine particles.</title>
        <authorList>
            <person name="Datta M.S."/>
            <person name="Schwartzman J.A."/>
            <person name="Enke T.N."/>
            <person name="Saavedra J."/>
            <person name="Cermak N."/>
            <person name="Cordero O.X."/>
        </authorList>
    </citation>
    <scope>NUCLEOTIDE SEQUENCE</scope>
    <source>
        <strain evidence="1">I2M19</strain>
    </source>
</reference>
<accession>A0ACC5U803</accession>
<dbReference type="EMBL" id="JAHKPD010000012">
    <property type="protein sequence ID" value="MBU2950444.1"/>
    <property type="molecule type" value="Genomic_DNA"/>
</dbReference>
<organism evidence="1 2">
    <name type="scientific">Pseudotamlana agarivorans</name>
    <dbReference type="NCBI Taxonomy" id="481183"/>
    <lineage>
        <taxon>Bacteria</taxon>
        <taxon>Pseudomonadati</taxon>
        <taxon>Bacteroidota</taxon>
        <taxon>Flavobacteriia</taxon>
        <taxon>Flavobacteriales</taxon>
        <taxon>Flavobacteriaceae</taxon>
        <taxon>Pseudotamlana</taxon>
    </lineage>
</organism>
<dbReference type="Proteomes" id="UP001647509">
    <property type="component" value="Unassembled WGS sequence"/>
</dbReference>
<evidence type="ECO:0000313" key="2">
    <source>
        <dbReference type="Proteomes" id="UP001647509"/>
    </source>
</evidence>
<comment type="caution">
    <text evidence="1">The sequence shown here is derived from an EMBL/GenBank/DDBJ whole genome shotgun (WGS) entry which is preliminary data.</text>
</comment>
<gene>
    <name evidence="1" type="ORF">KO493_07030</name>
</gene>
<proteinExistence type="predicted"/>
<name>A0ACC5U803_9FLAO</name>